<evidence type="ECO:0000313" key="8">
    <source>
        <dbReference type="Proteomes" id="UP001501147"/>
    </source>
</evidence>
<keyword evidence="8" id="KW-1185">Reference proteome</keyword>
<proteinExistence type="predicted"/>
<evidence type="ECO:0000256" key="4">
    <source>
        <dbReference type="ARBA" id="ARBA00023136"/>
    </source>
</evidence>
<organism evidence="7 8">
    <name type="scientific">Streptomyces sanyensis</name>
    <dbReference type="NCBI Taxonomy" id="568869"/>
    <lineage>
        <taxon>Bacteria</taxon>
        <taxon>Bacillati</taxon>
        <taxon>Actinomycetota</taxon>
        <taxon>Actinomycetes</taxon>
        <taxon>Kitasatosporales</taxon>
        <taxon>Streptomycetaceae</taxon>
        <taxon>Streptomyces</taxon>
    </lineage>
</organism>
<feature type="transmembrane region" description="Helical" evidence="5">
    <location>
        <begin position="177"/>
        <end position="196"/>
    </location>
</feature>
<evidence type="ECO:0000259" key="6">
    <source>
        <dbReference type="Pfam" id="PF01061"/>
    </source>
</evidence>
<keyword evidence="3 5" id="KW-1133">Transmembrane helix</keyword>
<evidence type="ECO:0000256" key="1">
    <source>
        <dbReference type="ARBA" id="ARBA00004141"/>
    </source>
</evidence>
<feature type="transmembrane region" description="Helical" evidence="5">
    <location>
        <begin position="106"/>
        <end position="130"/>
    </location>
</feature>
<dbReference type="PANTHER" id="PTHR43027:SF2">
    <property type="entry name" value="TRANSPORT PERMEASE PROTEIN"/>
    <property type="match status" value="1"/>
</dbReference>
<dbReference type="Proteomes" id="UP001501147">
    <property type="component" value="Unassembled WGS sequence"/>
</dbReference>
<sequence>MTATTTTAGRLTALGRAEITLLVRNRSSLFVALALPALMVVAVRNSLGSLDLAGTGIDPDTALMTSGTGLALVLVVHMNLVSAYVARREDLVLKRLRTGEASDAEILAGSALPAAALALAQCAALGAAGAALLGTGAPERPWLLAAGVLLGVVLMAVLAAATSAVTRTVESAQITTLPMLLLSSVGSGLVLPLALLPDRLAGLCELLPLTGAMTLVRAGWTGGAEPAELATAVLGALAWTLLGVFAVRRWFRWEPRR</sequence>
<gene>
    <name evidence="7" type="ORF">GCM10023329_55850</name>
</gene>
<evidence type="ECO:0000256" key="3">
    <source>
        <dbReference type="ARBA" id="ARBA00022989"/>
    </source>
</evidence>
<feature type="transmembrane region" description="Helical" evidence="5">
    <location>
        <begin position="29"/>
        <end position="47"/>
    </location>
</feature>
<comment type="caution">
    <text evidence="7">The sequence shown here is derived from an EMBL/GenBank/DDBJ whole genome shotgun (WGS) entry which is preliminary data.</text>
</comment>
<feature type="transmembrane region" description="Helical" evidence="5">
    <location>
        <begin position="67"/>
        <end position="86"/>
    </location>
</feature>
<keyword evidence="2 5" id="KW-0812">Transmembrane</keyword>
<feature type="transmembrane region" description="Helical" evidence="5">
    <location>
        <begin position="142"/>
        <end position="165"/>
    </location>
</feature>
<feature type="domain" description="ABC-2 type transporter transmembrane" evidence="6">
    <location>
        <begin position="12"/>
        <end position="218"/>
    </location>
</feature>
<feature type="transmembrane region" description="Helical" evidence="5">
    <location>
        <begin position="229"/>
        <end position="247"/>
    </location>
</feature>
<dbReference type="RefSeq" id="WP_345616286.1">
    <property type="nucleotide sequence ID" value="NZ_BAABJV010000027.1"/>
</dbReference>
<keyword evidence="4 5" id="KW-0472">Membrane</keyword>
<name>A0ABP9BLY8_9ACTN</name>
<evidence type="ECO:0000313" key="7">
    <source>
        <dbReference type="EMBL" id="GAA4795965.1"/>
    </source>
</evidence>
<dbReference type="InterPro" id="IPR013525">
    <property type="entry name" value="ABC2_TM"/>
</dbReference>
<dbReference type="Pfam" id="PF01061">
    <property type="entry name" value="ABC2_membrane"/>
    <property type="match status" value="1"/>
</dbReference>
<reference evidence="8" key="1">
    <citation type="journal article" date="2019" name="Int. J. Syst. Evol. Microbiol.">
        <title>The Global Catalogue of Microorganisms (GCM) 10K type strain sequencing project: providing services to taxonomists for standard genome sequencing and annotation.</title>
        <authorList>
            <consortium name="The Broad Institute Genomics Platform"/>
            <consortium name="The Broad Institute Genome Sequencing Center for Infectious Disease"/>
            <person name="Wu L."/>
            <person name="Ma J."/>
        </authorList>
    </citation>
    <scope>NUCLEOTIDE SEQUENCE [LARGE SCALE GENOMIC DNA]</scope>
    <source>
        <strain evidence="8">JCM 18324</strain>
    </source>
</reference>
<dbReference type="PANTHER" id="PTHR43027">
    <property type="entry name" value="DOXORUBICIN RESISTANCE ABC TRANSPORTER PERMEASE PROTEIN DRRC-RELATED"/>
    <property type="match status" value="1"/>
</dbReference>
<evidence type="ECO:0000256" key="5">
    <source>
        <dbReference type="SAM" id="Phobius"/>
    </source>
</evidence>
<accession>A0ABP9BLY8</accession>
<protein>
    <submittedName>
        <fullName evidence="7">ABC transporter permease</fullName>
    </submittedName>
</protein>
<comment type="subcellular location">
    <subcellularLocation>
        <location evidence="1">Membrane</location>
        <topology evidence="1">Multi-pass membrane protein</topology>
    </subcellularLocation>
</comment>
<dbReference type="EMBL" id="BAABJV010000027">
    <property type="protein sequence ID" value="GAA4795965.1"/>
    <property type="molecule type" value="Genomic_DNA"/>
</dbReference>
<dbReference type="InterPro" id="IPR052902">
    <property type="entry name" value="ABC-2_transporter"/>
</dbReference>
<evidence type="ECO:0000256" key="2">
    <source>
        <dbReference type="ARBA" id="ARBA00022692"/>
    </source>
</evidence>